<feature type="transmembrane region" description="Helical" evidence="2">
    <location>
        <begin position="132"/>
        <end position="150"/>
    </location>
</feature>
<organism evidence="4 5">
    <name type="scientific">Vitis vinifera</name>
    <name type="common">Grape</name>
    <dbReference type="NCBI Taxonomy" id="29760"/>
    <lineage>
        <taxon>Eukaryota</taxon>
        <taxon>Viridiplantae</taxon>
        <taxon>Streptophyta</taxon>
        <taxon>Embryophyta</taxon>
        <taxon>Tracheophyta</taxon>
        <taxon>Spermatophyta</taxon>
        <taxon>Magnoliopsida</taxon>
        <taxon>eudicotyledons</taxon>
        <taxon>Gunneridae</taxon>
        <taxon>Pentapetalae</taxon>
        <taxon>rosids</taxon>
        <taxon>Vitales</taxon>
        <taxon>Vitaceae</taxon>
        <taxon>Viteae</taxon>
        <taxon>Vitis</taxon>
    </lineage>
</organism>
<evidence type="ECO:0000256" key="1">
    <source>
        <dbReference type="SAM" id="MobiDB-lite"/>
    </source>
</evidence>
<evidence type="ECO:0000313" key="4">
    <source>
        <dbReference type="EMBL" id="RVW86725.1"/>
    </source>
</evidence>
<feature type="region of interest" description="Disordered" evidence="1">
    <location>
        <begin position="37"/>
        <end position="58"/>
    </location>
</feature>
<dbReference type="AlphaFoldDB" id="A0A438HQK3"/>
<comment type="caution">
    <text evidence="4">The sequence shown here is derived from an EMBL/GenBank/DDBJ whole genome shotgun (WGS) entry which is preliminary data.</text>
</comment>
<keyword evidence="3" id="KW-0732">Signal</keyword>
<feature type="chain" id="PRO_5019060884" evidence="3">
    <location>
        <begin position="37"/>
        <end position="151"/>
    </location>
</feature>
<evidence type="ECO:0000256" key="2">
    <source>
        <dbReference type="SAM" id="Phobius"/>
    </source>
</evidence>
<sequence length="151" mass="16312">MEVEKLSLEATKERSEMGMRRLGWFLLLLFFFPSSSNPSQNPLQSPSRNSLVSVSKGGQNVRKRGVVENGLNKIGFGEERIVRPEVHVGGHGVGGHGGGGHSEGGHGGGGAMNHHNNNKDDPRVRGAKSCTTNYIGFLHLTFLVLPLLFLI</sequence>
<keyword evidence="2" id="KW-0812">Transmembrane</keyword>
<dbReference type="PANTHER" id="PTHR36245:SF5">
    <property type="entry name" value="GLYCINE-RICH PROTEIN DOT1-LIKE"/>
    <property type="match status" value="1"/>
</dbReference>
<dbReference type="Proteomes" id="UP000288805">
    <property type="component" value="Unassembled WGS sequence"/>
</dbReference>
<name>A0A438HQK3_VITVI</name>
<dbReference type="KEGG" id="vvi:104879732"/>
<accession>A0A438HQK3</accession>
<dbReference type="PANTHER" id="PTHR36245">
    <property type="entry name" value="GLYCINE-RICH PROTEIN DOT1-LIKE"/>
    <property type="match status" value="1"/>
</dbReference>
<evidence type="ECO:0000313" key="5">
    <source>
        <dbReference type="Proteomes" id="UP000288805"/>
    </source>
</evidence>
<dbReference type="EMBL" id="QGNW01000191">
    <property type="protein sequence ID" value="RVW86725.1"/>
    <property type="molecule type" value="Genomic_DNA"/>
</dbReference>
<keyword evidence="2" id="KW-0472">Membrane</keyword>
<proteinExistence type="predicted"/>
<gene>
    <name evidence="4" type="ORF">CK203_039887</name>
</gene>
<feature type="compositionally biased region" description="Low complexity" evidence="1">
    <location>
        <begin position="37"/>
        <end position="47"/>
    </location>
</feature>
<feature type="compositionally biased region" description="Gly residues" evidence="1">
    <location>
        <begin position="89"/>
        <end position="111"/>
    </location>
</feature>
<protein>
    <submittedName>
        <fullName evidence="4">Uncharacterized protein</fullName>
    </submittedName>
</protein>
<reference evidence="4 5" key="1">
    <citation type="journal article" date="2018" name="PLoS Genet.">
        <title>Population sequencing reveals clonal diversity and ancestral inbreeding in the grapevine cultivar Chardonnay.</title>
        <authorList>
            <person name="Roach M.J."/>
            <person name="Johnson D.L."/>
            <person name="Bohlmann J."/>
            <person name="van Vuuren H.J."/>
            <person name="Jones S.J."/>
            <person name="Pretorius I.S."/>
            <person name="Schmidt S.A."/>
            <person name="Borneman A.R."/>
        </authorList>
    </citation>
    <scope>NUCLEOTIDE SEQUENCE [LARGE SCALE GENOMIC DNA]</scope>
    <source>
        <strain evidence="5">cv. Chardonnay</strain>
        <tissue evidence="4">Leaf</tissue>
    </source>
</reference>
<feature type="compositionally biased region" description="Polar residues" evidence="1">
    <location>
        <begin position="48"/>
        <end position="58"/>
    </location>
</feature>
<evidence type="ECO:0000256" key="3">
    <source>
        <dbReference type="SAM" id="SignalP"/>
    </source>
</evidence>
<feature type="region of interest" description="Disordered" evidence="1">
    <location>
        <begin position="87"/>
        <end position="124"/>
    </location>
</feature>
<feature type="signal peptide" evidence="3">
    <location>
        <begin position="1"/>
        <end position="36"/>
    </location>
</feature>
<keyword evidence="2" id="KW-1133">Transmembrane helix</keyword>